<keyword evidence="2" id="KW-1185">Reference proteome</keyword>
<comment type="caution">
    <text evidence="1">The sequence shown here is derived from an EMBL/GenBank/DDBJ whole genome shotgun (WGS) entry which is preliminary data.</text>
</comment>
<gene>
    <name evidence="1" type="primary">yqeB</name>
    <name evidence="1" type="ORF">NK118_12840</name>
</gene>
<organism evidence="1 2">
    <name type="scientific">Ohessyouella blattaphilus</name>
    <dbReference type="NCBI Taxonomy" id="2949333"/>
    <lineage>
        <taxon>Bacteria</taxon>
        <taxon>Bacillati</taxon>
        <taxon>Bacillota</taxon>
        <taxon>Clostridia</taxon>
        <taxon>Lachnospirales</taxon>
        <taxon>Lachnospiraceae</taxon>
        <taxon>Ohessyouella</taxon>
    </lineage>
</organism>
<dbReference type="InterPro" id="IPR017695">
    <property type="entry name" value="Se-dep_Mo_hydrolase_YqeB"/>
</dbReference>
<name>A0ABT1EKB3_9FIRM</name>
<dbReference type="RefSeq" id="WP_262070015.1">
    <property type="nucleotide sequence ID" value="NZ_JAMXOC010000024.1"/>
</dbReference>
<reference evidence="1 2" key="1">
    <citation type="journal article" date="2022" name="Genome Biol. Evol.">
        <title>Host diet, physiology and behaviors set the stage for Lachnospiraceae cladogenesis.</title>
        <authorList>
            <person name="Vera-Ponce De Leon A."/>
            <person name="Schneider M."/>
            <person name="Jahnes B.C."/>
            <person name="Sadowski V."/>
            <person name="Camuy-Velez L.A."/>
            <person name="Duan J."/>
            <person name="Sabree Z.L."/>
        </authorList>
    </citation>
    <scope>NUCLEOTIDE SEQUENCE [LARGE SCALE GENOMIC DNA]</scope>
    <source>
        <strain evidence="1 2">PAL227</strain>
    </source>
</reference>
<evidence type="ECO:0000313" key="2">
    <source>
        <dbReference type="Proteomes" id="UP001523565"/>
    </source>
</evidence>
<proteinExistence type="predicted"/>
<sequence>MRKLLMNKEIICVRGAGDLATGVIQKLARSGFRVYALEIERPTTIRRQVALSTAMAEGEAKVEDICGRRVEFSVDNLEKCWQQGVVPLLTDKEGETTKRIKPAALVDAILAKRNLGTKREMAPITIGLGPGFVAGEDVDVVIETMRGHDLGRLISEGAALADTGMPGEIGGQGRKRVIHAPIPGCVHHIANIGDYVEAGAPLLKIDEQEVCAPFSGVLRGLIQEGMEVPAKMKIADLDPRRLEDEQIYRISDKARCIGGAVLEAILYLQTNQSK</sequence>
<dbReference type="Gene3D" id="2.40.50.100">
    <property type="match status" value="1"/>
</dbReference>
<dbReference type="EMBL" id="JAMZFV010000024">
    <property type="protein sequence ID" value="MCP1111135.1"/>
    <property type="molecule type" value="Genomic_DNA"/>
</dbReference>
<accession>A0ABT1EKB3</accession>
<dbReference type="Proteomes" id="UP001523565">
    <property type="component" value="Unassembled WGS sequence"/>
</dbReference>
<protein>
    <submittedName>
        <fullName evidence="1">Selenium-dependent molybdenum cofactor biosynthesis protein YqeB</fullName>
    </submittedName>
</protein>
<evidence type="ECO:0000313" key="1">
    <source>
        <dbReference type="EMBL" id="MCP1111135.1"/>
    </source>
</evidence>
<dbReference type="NCBIfam" id="TIGR03309">
    <property type="entry name" value="matur_yqeB"/>
    <property type="match status" value="1"/>
</dbReference>